<comment type="subcellular location">
    <subcellularLocation>
        <location evidence="2">Cell membrane</location>
        <topology evidence="2">Multi-pass membrane protein</topology>
    </subcellularLocation>
</comment>
<evidence type="ECO:0000256" key="8">
    <source>
        <dbReference type="ARBA" id="ARBA00022741"/>
    </source>
</evidence>
<dbReference type="InterPro" id="IPR050398">
    <property type="entry name" value="HssS/ArlS-like"/>
</dbReference>
<evidence type="ECO:0000256" key="4">
    <source>
        <dbReference type="ARBA" id="ARBA00022475"/>
    </source>
</evidence>
<organism evidence="16 17">
    <name type="scientific">Carboxylicivirga linearis</name>
    <dbReference type="NCBI Taxonomy" id="1628157"/>
    <lineage>
        <taxon>Bacteria</taxon>
        <taxon>Pseudomonadati</taxon>
        <taxon>Bacteroidota</taxon>
        <taxon>Bacteroidia</taxon>
        <taxon>Marinilabiliales</taxon>
        <taxon>Marinilabiliaceae</taxon>
        <taxon>Carboxylicivirga</taxon>
    </lineage>
</organism>
<evidence type="ECO:0000256" key="14">
    <source>
        <dbReference type="SAM" id="Phobius"/>
    </source>
</evidence>
<comment type="caution">
    <text evidence="16">The sequence shown here is derived from an EMBL/GenBank/DDBJ whole genome shotgun (WGS) entry which is preliminary data.</text>
</comment>
<evidence type="ECO:0000256" key="11">
    <source>
        <dbReference type="ARBA" id="ARBA00022989"/>
    </source>
</evidence>
<dbReference type="SMART" id="SM00387">
    <property type="entry name" value="HATPase_c"/>
    <property type="match status" value="1"/>
</dbReference>
<evidence type="ECO:0000256" key="9">
    <source>
        <dbReference type="ARBA" id="ARBA00022777"/>
    </source>
</evidence>
<keyword evidence="5" id="KW-0597">Phosphoprotein</keyword>
<proteinExistence type="predicted"/>
<dbReference type="SUPFAM" id="SSF55874">
    <property type="entry name" value="ATPase domain of HSP90 chaperone/DNA topoisomerase II/histidine kinase"/>
    <property type="match status" value="1"/>
</dbReference>
<dbReference type="PANTHER" id="PTHR45528">
    <property type="entry name" value="SENSOR HISTIDINE KINASE CPXA"/>
    <property type="match status" value="1"/>
</dbReference>
<comment type="catalytic activity">
    <reaction evidence="1">
        <text>ATP + protein L-histidine = ADP + protein N-phospho-L-histidine.</text>
        <dbReference type="EC" id="2.7.13.3"/>
    </reaction>
</comment>
<keyword evidence="10" id="KW-0067">ATP-binding</keyword>
<evidence type="ECO:0000313" key="16">
    <source>
        <dbReference type="EMBL" id="MBS2096693.1"/>
    </source>
</evidence>
<evidence type="ECO:0000256" key="2">
    <source>
        <dbReference type="ARBA" id="ARBA00004651"/>
    </source>
</evidence>
<feature type="domain" description="Histidine kinase" evidence="15">
    <location>
        <begin position="214"/>
        <end position="403"/>
    </location>
</feature>
<reference evidence="16 17" key="1">
    <citation type="journal article" date="2015" name="Int. J. Syst. Evol. Microbiol.">
        <title>Carboxylicivirga linearis sp. nov., isolated from a sea cucumber culture pond.</title>
        <authorList>
            <person name="Wang F.Q."/>
            <person name="Zhou Y.X."/>
            <person name="Lin X.Z."/>
            <person name="Chen G.J."/>
            <person name="Du Z.J."/>
        </authorList>
    </citation>
    <scope>NUCLEOTIDE SEQUENCE [LARGE SCALE GENOMIC DNA]</scope>
    <source>
        <strain evidence="16 17">FB218</strain>
    </source>
</reference>
<dbReference type="PANTHER" id="PTHR45528:SF1">
    <property type="entry name" value="SENSOR HISTIDINE KINASE CPXA"/>
    <property type="match status" value="1"/>
</dbReference>
<keyword evidence="17" id="KW-1185">Reference proteome</keyword>
<keyword evidence="13 14" id="KW-0472">Membrane</keyword>
<protein>
    <recommendedName>
        <fullName evidence="3">histidine kinase</fullName>
        <ecNumber evidence="3">2.7.13.3</ecNumber>
    </recommendedName>
</protein>
<dbReference type="InterPro" id="IPR036097">
    <property type="entry name" value="HisK_dim/P_sf"/>
</dbReference>
<evidence type="ECO:0000256" key="13">
    <source>
        <dbReference type="ARBA" id="ARBA00023136"/>
    </source>
</evidence>
<keyword evidence="9 16" id="KW-0418">Kinase</keyword>
<dbReference type="InterPro" id="IPR005467">
    <property type="entry name" value="His_kinase_dom"/>
</dbReference>
<evidence type="ECO:0000256" key="10">
    <source>
        <dbReference type="ARBA" id="ARBA00022840"/>
    </source>
</evidence>
<evidence type="ECO:0000256" key="3">
    <source>
        <dbReference type="ARBA" id="ARBA00012438"/>
    </source>
</evidence>
<keyword evidence="12" id="KW-0902">Two-component regulatory system</keyword>
<keyword evidence="4" id="KW-1003">Cell membrane</keyword>
<dbReference type="GO" id="GO:0016301">
    <property type="term" value="F:kinase activity"/>
    <property type="evidence" value="ECO:0007669"/>
    <property type="project" value="UniProtKB-KW"/>
</dbReference>
<dbReference type="Gene3D" id="3.30.565.10">
    <property type="entry name" value="Histidine kinase-like ATPase, C-terminal domain"/>
    <property type="match status" value="1"/>
</dbReference>
<dbReference type="RefSeq" id="WP_212212006.1">
    <property type="nucleotide sequence ID" value="NZ_JAGUCO010000001.1"/>
</dbReference>
<sequence>MKLLTKTSLNFISASIFFFLLGSLGGYYFIRYAVNKFLNNELLGAKRIIEQLDATESFHLSYADVTLDTLQSKPIYTDGIFNDTVVVNPQNGLYEFYRSFTFDKHFEGGTLRYSILRSTAPSDLLVMKFTLMLAVFPILFFMILYLVNRASIKHSLGVFYDTIKKLKAFDVNKVNKLELMTSDIDEFEQLNEVFNAMDKKIKEDFEHLKEYTENTSHELQTPLAIITSKIDELLQSENLTEGQIKTLAGLMDTVSRLSKTNQALIYLAKLDNRMFSDEEEINFVELVREQIQLLDPMIEDKNINVDFISSGACSYIMNRTLANTLIQNLVKNAIRHNKIEGYLKVDCSEKSLTIANSGDPLDVNAEELFERFKKAGSHPQSLGIGLSIVKRICDISGIDIKYECIDTEHRFILQKAILEN</sequence>
<keyword evidence="8" id="KW-0547">Nucleotide-binding</keyword>
<dbReference type="InterPro" id="IPR036890">
    <property type="entry name" value="HATPase_C_sf"/>
</dbReference>
<dbReference type="InterPro" id="IPR003594">
    <property type="entry name" value="HATPase_dom"/>
</dbReference>
<evidence type="ECO:0000256" key="1">
    <source>
        <dbReference type="ARBA" id="ARBA00000085"/>
    </source>
</evidence>
<feature type="transmembrane region" description="Helical" evidence="14">
    <location>
        <begin position="125"/>
        <end position="147"/>
    </location>
</feature>
<dbReference type="EC" id="2.7.13.3" evidence="3"/>
<evidence type="ECO:0000256" key="6">
    <source>
        <dbReference type="ARBA" id="ARBA00022679"/>
    </source>
</evidence>
<evidence type="ECO:0000256" key="5">
    <source>
        <dbReference type="ARBA" id="ARBA00022553"/>
    </source>
</evidence>
<dbReference type="CDD" id="cd00082">
    <property type="entry name" value="HisKA"/>
    <property type="match status" value="1"/>
</dbReference>
<dbReference type="EMBL" id="JAGUCO010000001">
    <property type="protein sequence ID" value="MBS2096693.1"/>
    <property type="molecule type" value="Genomic_DNA"/>
</dbReference>
<dbReference type="Gene3D" id="1.10.287.130">
    <property type="match status" value="1"/>
</dbReference>
<evidence type="ECO:0000313" key="17">
    <source>
        <dbReference type="Proteomes" id="UP000708576"/>
    </source>
</evidence>
<feature type="transmembrane region" description="Helical" evidence="14">
    <location>
        <begin position="9"/>
        <end position="30"/>
    </location>
</feature>
<keyword evidence="6" id="KW-0808">Transferase</keyword>
<dbReference type="SUPFAM" id="SSF47384">
    <property type="entry name" value="Homodimeric domain of signal transducing histidine kinase"/>
    <property type="match status" value="1"/>
</dbReference>
<evidence type="ECO:0000256" key="12">
    <source>
        <dbReference type="ARBA" id="ARBA00023012"/>
    </source>
</evidence>
<evidence type="ECO:0000259" key="15">
    <source>
        <dbReference type="PROSITE" id="PS50109"/>
    </source>
</evidence>
<dbReference type="Proteomes" id="UP000708576">
    <property type="component" value="Unassembled WGS sequence"/>
</dbReference>
<dbReference type="PROSITE" id="PS50109">
    <property type="entry name" value="HIS_KIN"/>
    <property type="match status" value="1"/>
</dbReference>
<dbReference type="Pfam" id="PF02518">
    <property type="entry name" value="HATPase_c"/>
    <property type="match status" value="1"/>
</dbReference>
<dbReference type="SMART" id="SM00388">
    <property type="entry name" value="HisKA"/>
    <property type="match status" value="1"/>
</dbReference>
<keyword evidence="11 14" id="KW-1133">Transmembrane helix</keyword>
<name>A0ABS5JP61_9BACT</name>
<evidence type="ECO:0000256" key="7">
    <source>
        <dbReference type="ARBA" id="ARBA00022692"/>
    </source>
</evidence>
<gene>
    <name evidence="16" type="ORF">KEM10_00300</name>
</gene>
<keyword evidence="7 14" id="KW-0812">Transmembrane</keyword>
<dbReference type="InterPro" id="IPR003661">
    <property type="entry name" value="HisK_dim/P_dom"/>
</dbReference>
<accession>A0ABS5JP61</accession>